<dbReference type="Gene3D" id="1.10.260.40">
    <property type="entry name" value="lambda repressor-like DNA-binding domains"/>
    <property type="match status" value="1"/>
</dbReference>
<dbReference type="Proteomes" id="UP000273778">
    <property type="component" value="Chromosome"/>
</dbReference>
<dbReference type="GO" id="GO:0003700">
    <property type="term" value="F:DNA-binding transcription factor activity"/>
    <property type="evidence" value="ECO:0007669"/>
    <property type="project" value="TreeGrafter"/>
</dbReference>
<dbReference type="KEGG" id="spsr:EGC80_17395"/>
<evidence type="ECO:0000313" key="5">
    <source>
        <dbReference type="EMBL" id="AZG36455.1"/>
    </source>
</evidence>
<keyword evidence="2" id="KW-0238">DNA-binding</keyword>
<protein>
    <submittedName>
        <fullName evidence="6">XRE family transcriptional regulator</fullName>
    </submittedName>
</protein>
<accession>A0A3N4EJ79</accession>
<dbReference type="SUPFAM" id="SSF47413">
    <property type="entry name" value="lambda repressor-like DNA-binding domains"/>
    <property type="match status" value="1"/>
</dbReference>
<dbReference type="InterPro" id="IPR050807">
    <property type="entry name" value="TransReg_Diox_bact_type"/>
</dbReference>
<evidence type="ECO:0000256" key="1">
    <source>
        <dbReference type="ARBA" id="ARBA00023015"/>
    </source>
</evidence>
<evidence type="ECO:0000313" key="7">
    <source>
        <dbReference type="Proteomes" id="UP000273778"/>
    </source>
</evidence>
<dbReference type="GO" id="GO:0005829">
    <property type="term" value="C:cytosol"/>
    <property type="evidence" value="ECO:0007669"/>
    <property type="project" value="TreeGrafter"/>
</dbReference>
<dbReference type="OrthoDB" id="9800901at2"/>
<evidence type="ECO:0000256" key="2">
    <source>
        <dbReference type="ARBA" id="ARBA00023125"/>
    </source>
</evidence>
<dbReference type="PANTHER" id="PTHR46797:SF23">
    <property type="entry name" value="HTH-TYPE TRANSCRIPTIONAL REGULATOR SUTR"/>
    <property type="match status" value="1"/>
</dbReference>
<dbReference type="Pfam" id="PF01381">
    <property type="entry name" value="HTH_3"/>
    <property type="match status" value="1"/>
</dbReference>
<keyword evidence="3" id="KW-0804">Transcription</keyword>
<evidence type="ECO:0000256" key="3">
    <source>
        <dbReference type="ARBA" id="ARBA00023163"/>
    </source>
</evidence>
<dbReference type="RefSeq" id="WP_123882985.1">
    <property type="nucleotide sequence ID" value="NZ_CP034073.1"/>
</dbReference>
<proteinExistence type="predicted"/>
<dbReference type="InterPro" id="IPR001387">
    <property type="entry name" value="Cro/C1-type_HTH"/>
</dbReference>
<dbReference type="PANTHER" id="PTHR46797">
    <property type="entry name" value="HTH-TYPE TRANSCRIPTIONAL REGULATOR"/>
    <property type="match status" value="1"/>
</dbReference>
<evidence type="ECO:0000259" key="4">
    <source>
        <dbReference type="PROSITE" id="PS50943"/>
    </source>
</evidence>
<feature type="domain" description="HTH cro/C1-type" evidence="4">
    <location>
        <begin position="12"/>
        <end position="66"/>
    </location>
</feature>
<gene>
    <name evidence="6" type="ORF">EGC77_01015</name>
    <name evidence="5" type="ORF">EGC80_17395</name>
</gene>
<sequence length="78" mass="8867">MNDLVTDFGKMLRLKRKNAGYSQEDFATLAGIERGNYGKMERGLVNVKLETLYKLAIALDCEFDEIMPPKCSYKVEVS</sequence>
<dbReference type="AlphaFoldDB" id="A0A3N4EJ79"/>
<reference evidence="6" key="3">
    <citation type="submission" date="2018-11" db="EMBL/GenBank/DDBJ databases">
        <authorList>
            <person name="Hwang Y.J."/>
            <person name="Hwang C.Y."/>
        </authorList>
    </citation>
    <scope>NUCLEOTIDE SEQUENCE</scope>
    <source>
        <strain evidence="6">R106</strain>
    </source>
</reference>
<dbReference type="EMBL" id="RKKB01000001">
    <property type="protein sequence ID" value="RPA34300.1"/>
    <property type="molecule type" value="Genomic_DNA"/>
</dbReference>
<dbReference type="InterPro" id="IPR010982">
    <property type="entry name" value="Lambda_DNA-bd_dom_sf"/>
</dbReference>
<dbReference type="Proteomes" id="UP000278855">
    <property type="component" value="Unassembled WGS sequence"/>
</dbReference>
<keyword evidence="1" id="KW-0805">Transcription regulation</keyword>
<dbReference type="GO" id="GO:0003677">
    <property type="term" value="F:DNA binding"/>
    <property type="evidence" value="ECO:0007669"/>
    <property type="project" value="UniProtKB-KW"/>
</dbReference>
<reference evidence="5 7" key="1">
    <citation type="submission" date="2018-11" db="EMBL/GenBank/DDBJ databases">
        <title>Shewanella sp. M2.</title>
        <authorList>
            <person name="Hwang Y.J."/>
            <person name="Hwang C.Y."/>
        </authorList>
    </citation>
    <scope>NUCLEOTIDE SEQUENCE [LARGE SCALE GENOMIC DNA]</scope>
    <source>
        <strain evidence="5 7">M2</strain>
    </source>
</reference>
<name>A0A3N4EJ79_9GAMM</name>
<evidence type="ECO:0000313" key="6">
    <source>
        <dbReference type="EMBL" id="RPA34300.1"/>
    </source>
</evidence>
<dbReference type="EMBL" id="CP034073">
    <property type="protein sequence ID" value="AZG36455.1"/>
    <property type="molecule type" value="Genomic_DNA"/>
</dbReference>
<evidence type="ECO:0000313" key="8">
    <source>
        <dbReference type="Proteomes" id="UP000278855"/>
    </source>
</evidence>
<reference evidence="8" key="2">
    <citation type="submission" date="2018-11" db="EMBL/GenBank/DDBJ databases">
        <title>Shewanella sp. R106.</title>
        <authorList>
            <person name="Hwang Y.J."/>
            <person name="Hwang C.Y."/>
        </authorList>
    </citation>
    <scope>NUCLEOTIDE SEQUENCE [LARGE SCALE GENOMIC DNA]</scope>
    <source>
        <strain evidence="8">R106</strain>
    </source>
</reference>
<keyword evidence="7" id="KW-1185">Reference proteome</keyword>
<dbReference type="SMART" id="SM00530">
    <property type="entry name" value="HTH_XRE"/>
    <property type="match status" value="1"/>
</dbReference>
<dbReference type="PROSITE" id="PS50943">
    <property type="entry name" value="HTH_CROC1"/>
    <property type="match status" value="1"/>
</dbReference>
<organism evidence="6 8">
    <name type="scientific">Shewanella psychromarinicola</name>
    <dbReference type="NCBI Taxonomy" id="2487742"/>
    <lineage>
        <taxon>Bacteria</taxon>
        <taxon>Pseudomonadati</taxon>
        <taxon>Pseudomonadota</taxon>
        <taxon>Gammaproteobacteria</taxon>
        <taxon>Alteromonadales</taxon>
        <taxon>Shewanellaceae</taxon>
        <taxon>Shewanella</taxon>
    </lineage>
</organism>
<dbReference type="CDD" id="cd00093">
    <property type="entry name" value="HTH_XRE"/>
    <property type="match status" value="1"/>
</dbReference>